<protein>
    <submittedName>
        <fullName evidence="2">Uncharacterized protein</fullName>
    </submittedName>
</protein>
<dbReference type="Proteomes" id="UP000029981">
    <property type="component" value="Chromosome 6"/>
</dbReference>
<dbReference type="Gramene" id="KGN49167">
    <property type="protein sequence ID" value="KGN49167"/>
    <property type="gene ID" value="Csa_6G516750"/>
</dbReference>
<evidence type="ECO:0000256" key="1">
    <source>
        <dbReference type="SAM" id="Phobius"/>
    </source>
</evidence>
<organism evidence="2 3">
    <name type="scientific">Cucumis sativus</name>
    <name type="common">Cucumber</name>
    <dbReference type="NCBI Taxonomy" id="3659"/>
    <lineage>
        <taxon>Eukaryota</taxon>
        <taxon>Viridiplantae</taxon>
        <taxon>Streptophyta</taxon>
        <taxon>Embryophyta</taxon>
        <taxon>Tracheophyta</taxon>
        <taxon>Spermatophyta</taxon>
        <taxon>Magnoliopsida</taxon>
        <taxon>eudicotyledons</taxon>
        <taxon>Gunneridae</taxon>
        <taxon>Pentapetalae</taxon>
        <taxon>rosids</taxon>
        <taxon>fabids</taxon>
        <taxon>Cucurbitales</taxon>
        <taxon>Cucurbitaceae</taxon>
        <taxon>Benincaseae</taxon>
        <taxon>Cucumis</taxon>
    </lineage>
</organism>
<evidence type="ECO:0000313" key="3">
    <source>
        <dbReference type="Proteomes" id="UP000029981"/>
    </source>
</evidence>
<evidence type="ECO:0000313" key="2">
    <source>
        <dbReference type="EMBL" id="KGN49167.1"/>
    </source>
</evidence>
<name>A0A0A0KLB8_CUCSA</name>
<dbReference type="EMBL" id="CM002927">
    <property type="protein sequence ID" value="KGN49167.1"/>
    <property type="molecule type" value="Genomic_DNA"/>
</dbReference>
<dbReference type="AlphaFoldDB" id="A0A0A0KLB8"/>
<proteinExistence type="predicted"/>
<keyword evidence="1" id="KW-0472">Membrane</keyword>
<sequence length="59" mass="6455">MDLVIEAMEVYWLDVLVVGLSLSILDIIISSLFEAISDPISGAKKGREFVFGNDVIIKA</sequence>
<reference evidence="2 3" key="4">
    <citation type="journal article" date="2011" name="BMC Genomics">
        <title>RNA-Seq improves annotation of protein-coding genes in the cucumber genome.</title>
        <authorList>
            <person name="Li Z."/>
            <person name="Zhang Z."/>
            <person name="Yan P."/>
            <person name="Huang S."/>
            <person name="Fei Z."/>
            <person name="Lin K."/>
        </authorList>
    </citation>
    <scope>NUCLEOTIDE SEQUENCE [LARGE SCALE GENOMIC DNA]</scope>
    <source>
        <strain evidence="3">cv. 9930</strain>
    </source>
</reference>
<gene>
    <name evidence="2" type="ORF">Csa_6G516750</name>
</gene>
<keyword evidence="3" id="KW-1185">Reference proteome</keyword>
<feature type="transmembrane region" description="Helical" evidence="1">
    <location>
        <begin position="12"/>
        <end position="36"/>
    </location>
</feature>
<keyword evidence="1" id="KW-0812">Transmembrane</keyword>
<accession>A0A0A0KLB8</accession>
<reference evidence="2 3" key="1">
    <citation type="journal article" date="2009" name="Nat. Genet.">
        <title>The genome of the cucumber, Cucumis sativus L.</title>
        <authorList>
            <person name="Huang S."/>
            <person name="Li R."/>
            <person name="Zhang Z."/>
            <person name="Li L."/>
            <person name="Gu X."/>
            <person name="Fan W."/>
            <person name="Lucas W.J."/>
            <person name="Wang X."/>
            <person name="Xie B."/>
            <person name="Ni P."/>
            <person name="Ren Y."/>
            <person name="Zhu H."/>
            <person name="Li J."/>
            <person name="Lin K."/>
            <person name="Jin W."/>
            <person name="Fei Z."/>
            <person name="Li G."/>
            <person name="Staub J."/>
            <person name="Kilian A."/>
            <person name="van der Vossen E.A."/>
            <person name="Wu Y."/>
            <person name="Guo J."/>
            <person name="He J."/>
            <person name="Jia Z."/>
            <person name="Ren Y."/>
            <person name="Tian G."/>
            <person name="Lu Y."/>
            <person name="Ruan J."/>
            <person name="Qian W."/>
            <person name="Wang M."/>
            <person name="Huang Q."/>
            <person name="Li B."/>
            <person name="Xuan Z."/>
            <person name="Cao J."/>
            <person name="Asan"/>
            <person name="Wu Z."/>
            <person name="Zhang J."/>
            <person name="Cai Q."/>
            <person name="Bai Y."/>
            <person name="Zhao B."/>
            <person name="Han Y."/>
            <person name="Li Y."/>
            <person name="Li X."/>
            <person name="Wang S."/>
            <person name="Shi Q."/>
            <person name="Liu S."/>
            <person name="Cho W.K."/>
            <person name="Kim J.Y."/>
            <person name="Xu Y."/>
            <person name="Heller-Uszynska K."/>
            <person name="Miao H."/>
            <person name="Cheng Z."/>
            <person name="Zhang S."/>
            <person name="Wu J."/>
            <person name="Yang Y."/>
            <person name="Kang H."/>
            <person name="Li M."/>
            <person name="Liang H."/>
            <person name="Ren X."/>
            <person name="Shi Z."/>
            <person name="Wen M."/>
            <person name="Jian M."/>
            <person name="Yang H."/>
            <person name="Zhang G."/>
            <person name="Yang Z."/>
            <person name="Chen R."/>
            <person name="Liu S."/>
            <person name="Li J."/>
            <person name="Ma L."/>
            <person name="Liu H."/>
            <person name="Zhou Y."/>
            <person name="Zhao J."/>
            <person name="Fang X."/>
            <person name="Li G."/>
            <person name="Fang L."/>
            <person name="Li Y."/>
            <person name="Liu D."/>
            <person name="Zheng H."/>
            <person name="Zhang Y."/>
            <person name="Qin N."/>
            <person name="Li Z."/>
            <person name="Yang G."/>
            <person name="Yang S."/>
            <person name="Bolund L."/>
            <person name="Kristiansen K."/>
            <person name="Zheng H."/>
            <person name="Li S."/>
            <person name="Zhang X."/>
            <person name="Yang H."/>
            <person name="Wang J."/>
            <person name="Sun R."/>
            <person name="Zhang B."/>
            <person name="Jiang S."/>
            <person name="Wang J."/>
            <person name="Du Y."/>
            <person name="Li S."/>
        </authorList>
    </citation>
    <scope>NUCLEOTIDE SEQUENCE [LARGE SCALE GENOMIC DNA]</scope>
    <source>
        <strain evidence="3">cv. 9930</strain>
    </source>
</reference>
<reference evidence="2 3" key="2">
    <citation type="journal article" date="2009" name="PLoS ONE">
        <title>An integrated genetic and cytogenetic map of the cucumber genome.</title>
        <authorList>
            <person name="Ren Y."/>
            <person name="Zhang Z."/>
            <person name="Liu J."/>
            <person name="Staub J.E."/>
            <person name="Han Y."/>
            <person name="Cheng Z."/>
            <person name="Li X."/>
            <person name="Lu J."/>
            <person name="Miao H."/>
            <person name="Kang H."/>
            <person name="Xie B."/>
            <person name="Gu X."/>
            <person name="Wang X."/>
            <person name="Du Y."/>
            <person name="Jin W."/>
            <person name="Huang S."/>
        </authorList>
    </citation>
    <scope>NUCLEOTIDE SEQUENCE [LARGE SCALE GENOMIC DNA]</scope>
    <source>
        <strain evidence="3">cv. 9930</strain>
    </source>
</reference>
<keyword evidence="1" id="KW-1133">Transmembrane helix</keyword>
<reference evidence="2 3" key="3">
    <citation type="journal article" date="2010" name="BMC Genomics">
        <title>Transcriptome sequencing and comparative analysis of cucumber flowers with different sex types.</title>
        <authorList>
            <person name="Guo S."/>
            <person name="Zheng Y."/>
            <person name="Joung J.G."/>
            <person name="Liu S."/>
            <person name="Zhang Z."/>
            <person name="Crasta O.R."/>
            <person name="Sobral B.W."/>
            <person name="Xu Y."/>
            <person name="Huang S."/>
            <person name="Fei Z."/>
        </authorList>
    </citation>
    <scope>NUCLEOTIDE SEQUENCE [LARGE SCALE GENOMIC DNA]</scope>
    <source>
        <strain evidence="3">cv. 9930</strain>
    </source>
</reference>